<evidence type="ECO:0000313" key="2">
    <source>
        <dbReference type="Proteomes" id="UP000799770"/>
    </source>
</evidence>
<gene>
    <name evidence="1" type="ORF">BDV96DRAFT_11463</name>
</gene>
<accession>A0A6A5ZV43</accession>
<reference evidence="1" key="1">
    <citation type="journal article" date="2020" name="Stud. Mycol.">
        <title>101 Dothideomycetes genomes: a test case for predicting lifestyles and emergence of pathogens.</title>
        <authorList>
            <person name="Haridas S."/>
            <person name="Albert R."/>
            <person name="Binder M."/>
            <person name="Bloem J."/>
            <person name="Labutti K."/>
            <person name="Salamov A."/>
            <person name="Andreopoulos B."/>
            <person name="Baker S."/>
            <person name="Barry K."/>
            <person name="Bills G."/>
            <person name="Bluhm B."/>
            <person name="Cannon C."/>
            <person name="Castanera R."/>
            <person name="Culley D."/>
            <person name="Daum C."/>
            <person name="Ezra D."/>
            <person name="Gonzalez J."/>
            <person name="Henrissat B."/>
            <person name="Kuo A."/>
            <person name="Liang C."/>
            <person name="Lipzen A."/>
            <person name="Lutzoni F."/>
            <person name="Magnuson J."/>
            <person name="Mondo S."/>
            <person name="Nolan M."/>
            <person name="Ohm R."/>
            <person name="Pangilinan J."/>
            <person name="Park H.-J."/>
            <person name="Ramirez L."/>
            <person name="Alfaro M."/>
            <person name="Sun H."/>
            <person name="Tritt A."/>
            <person name="Yoshinaga Y."/>
            <person name="Zwiers L.-H."/>
            <person name="Turgeon B."/>
            <person name="Goodwin S."/>
            <person name="Spatafora J."/>
            <person name="Crous P."/>
            <person name="Grigoriev I."/>
        </authorList>
    </citation>
    <scope>NUCLEOTIDE SEQUENCE</scope>
    <source>
        <strain evidence="1">CBS 627.86</strain>
    </source>
</reference>
<organism evidence="1 2">
    <name type="scientific">Lophiotrema nucula</name>
    <dbReference type="NCBI Taxonomy" id="690887"/>
    <lineage>
        <taxon>Eukaryota</taxon>
        <taxon>Fungi</taxon>
        <taxon>Dikarya</taxon>
        <taxon>Ascomycota</taxon>
        <taxon>Pezizomycotina</taxon>
        <taxon>Dothideomycetes</taxon>
        <taxon>Pleosporomycetidae</taxon>
        <taxon>Pleosporales</taxon>
        <taxon>Lophiotremataceae</taxon>
        <taxon>Lophiotrema</taxon>
    </lineage>
</organism>
<sequence length="162" mass="19040">MFVYDSWTSHAWTYATPAMLCLELSGKNVASQSEDVFWDAVTAQHLHEQAYGDYERKLRPKVVTLFKRFNIAGLETGAQRARSLCNLRLMYPGDSMQNSALHDVLRLCERISADNGEHWYFPVLYTRRSEPEGCVCYGRERLRPRLDYFERRLAARRYYNAR</sequence>
<dbReference type="EMBL" id="ML977310">
    <property type="protein sequence ID" value="KAF2122945.1"/>
    <property type="molecule type" value="Genomic_DNA"/>
</dbReference>
<proteinExistence type="predicted"/>
<dbReference type="Proteomes" id="UP000799770">
    <property type="component" value="Unassembled WGS sequence"/>
</dbReference>
<protein>
    <submittedName>
        <fullName evidence="1">Uncharacterized protein</fullName>
    </submittedName>
</protein>
<name>A0A6A5ZV43_9PLEO</name>
<dbReference type="AlphaFoldDB" id="A0A6A5ZV43"/>
<keyword evidence="2" id="KW-1185">Reference proteome</keyword>
<evidence type="ECO:0000313" key="1">
    <source>
        <dbReference type="EMBL" id="KAF2122945.1"/>
    </source>
</evidence>